<comment type="caution">
    <text evidence="9">The sequence shown here is derived from an EMBL/GenBank/DDBJ whole genome shotgun (WGS) entry which is preliminary data.</text>
</comment>
<accession>A0A7W6G7G0</accession>
<organism evidence="9 10">
    <name type="scientific">Novosphingobium sediminicola</name>
    <dbReference type="NCBI Taxonomy" id="563162"/>
    <lineage>
        <taxon>Bacteria</taxon>
        <taxon>Pseudomonadati</taxon>
        <taxon>Pseudomonadota</taxon>
        <taxon>Alphaproteobacteria</taxon>
        <taxon>Sphingomonadales</taxon>
        <taxon>Sphingomonadaceae</taxon>
        <taxon>Novosphingobium</taxon>
    </lineage>
</organism>
<gene>
    <name evidence="9" type="ORF">GGR38_003841</name>
</gene>
<keyword evidence="2 6" id="KW-0808">Transferase</keyword>
<reference evidence="9 10" key="1">
    <citation type="submission" date="2020-08" db="EMBL/GenBank/DDBJ databases">
        <title>Genomic Encyclopedia of Type Strains, Phase IV (KMG-IV): sequencing the most valuable type-strain genomes for metagenomic binning, comparative biology and taxonomic classification.</title>
        <authorList>
            <person name="Goeker M."/>
        </authorList>
    </citation>
    <scope>NUCLEOTIDE SEQUENCE [LARGE SCALE GENOMIC DNA]</scope>
    <source>
        <strain evidence="9 10">DSM 27057</strain>
    </source>
</reference>
<dbReference type="PANTHER" id="PTHR46098">
    <property type="entry name" value="TRNA (CYTOSINE(38)-C(5))-METHYLTRANSFERASE"/>
    <property type="match status" value="1"/>
</dbReference>
<protein>
    <recommendedName>
        <fullName evidence="8">Cytosine-specific methyltransferase</fullName>
        <ecNumber evidence="8">2.1.1.37</ecNumber>
    </recommendedName>
</protein>
<dbReference type="PROSITE" id="PS00094">
    <property type="entry name" value="C5_MTASE_1"/>
    <property type="match status" value="1"/>
</dbReference>
<evidence type="ECO:0000256" key="3">
    <source>
        <dbReference type="ARBA" id="ARBA00022691"/>
    </source>
</evidence>
<dbReference type="PRINTS" id="PR00105">
    <property type="entry name" value="C5METTRFRASE"/>
</dbReference>
<dbReference type="EMBL" id="JACIDX010000017">
    <property type="protein sequence ID" value="MBB3956874.1"/>
    <property type="molecule type" value="Genomic_DNA"/>
</dbReference>
<dbReference type="InterPro" id="IPR018117">
    <property type="entry name" value="C5_DNA_meth_AS"/>
</dbReference>
<dbReference type="PANTHER" id="PTHR46098:SF1">
    <property type="entry name" value="TRNA (CYTOSINE(38)-C(5))-METHYLTRANSFERASE"/>
    <property type="match status" value="1"/>
</dbReference>
<dbReference type="GO" id="GO:0032259">
    <property type="term" value="P:methylation"/>
    <property type="evidence" value="ECO:0007669"/>
    <property type="project" value="UniProtKB-KW"/>
</dbReference>
<evidence type="ECO:0000256" key="5">
    <source>
        <dbReference type="ARBA" id="ARBA00047422"/>
    </source>
</evidence>
<dbReference type="Gene3D" id="3.40.50.150">
    <property type="entry name" value="Vaccinia Virus protein VP39"/>
    <property type="match status" value="1"/>
</dbReference>
<dbReference type="PROSITE" id="PS51679">
    <property type="entry name" value="SAM_MT_C5"/>
    <property type="match status" value="1"/>
</dbReference>
<evidence type="ECO:0000313" key="9">
    <source>
        <dbReference type="EMBL" id="MBB3956874.1"/>
    </source>
</evidence>
<sequence length="291" mass="31950">MPPTTTGATLTYGSVCSGIEAASVAWHPLGWRAAFYSEIEPFPRAVLAHHYPDVPCHGDFTTIGADDYGPIDLLVGGTPCQSFSIGGLRKGLDDSRGILALEYCRLADRKRPRWLVWENVPGALSTDRGRAFGSIVGALAELGYGWAYRILDAQHFGVPQQRPRLILVGYLGNAGAPIAVLFERESFARRSAKRSKEVVSVCITRRGPGSLDDRETYIVEGQTPRHMTPVEVERCFGFRDGYTHVPYRGKPAADGPRYKALGNSMAVPVMAWIGQRIQMVEDLTKEQQEAA</sequence>
<dbReference type="InterPro" id="IPR029063">
    <property type="entry name" value="SAM-dependent_MTases_sf"/>
</dbReference>
<keyword evidence="4" id="KW-0680">Restriction system</keyword>
<dbReference type="SUPFAM" id="SSF53335">
    <property type="entry name" value="S-adenosyl-L-methionine-dependent methyltransferases"/>
    <property type="match status" value="1"/>
</dbReference>
<dbReference type="AlphaFoldDB" id="A0A7W6G7G0"/>
<evidence type="ECO:0000256" key="8">
    <source>
        <dbReference type="RuleBase" id="RU000417"/>
    </source>
</evidence>
<dbReference type="Pfam" id="PF00145">
    <property type="entry name" value="DNA_methylase"/>
    <property type="match status" value="1"/>
</dbReference>
<feature type="active site" evidence="6">
    <location>
        <position position="80"/>
    </location>
</feature>
<keyword evidence="3 6" id="KW-0949">S-adenosyl-L-methionine</keyword>
<dbReference type="NCBIfam" id="TIGR00675">
    <property type="entry name" value="dcm"/>
    <property type="match status" value="1"/>
</dbReference>
<proteinExistence type="inferred from homology"/>
<keyword evidence="10" id="KW-1185">Reference proteome</keyword>
<evidence type="ECO:0000256" key="7">
    <source>
        <dbReference type="RuleBase" id="RU000416"/>
    </source>
</evidence>
<comment type="similarity">
    <text evidence="6 7">Belongs to the class I-like SAM-binding methyltransferase superfamily. C5-methyltransferase family.</text>
</comment>
<comment type="catalytic activity">
    <reaction evidence="5 8">
        <text>a 2'-deoxycytidine in DNA + S-adenosyl-L-methionine = a 5-methyl-2'-deoxycytidine in DNA + S-adenosyl-L-homocysteine + H(+)</text>
        <dbReference type="Rhea" id="RHEA:13681"/>
        <dbReference type="Rhea" id="RHEA-COMP:11369"/>
        <dbReference type="Rhea" id="RHEA-COMP:11370"/>
        <dbReference type="ChEBI" id="CHEBI:15378"/>
        <dbReference type="ChEBI" id="CHEBI:57856"/>
        <dbReference type="ChEBI" id="CHEBI:59789"/>
        <dbReference type="ChEBI" id="CHEBI:85452"/>
        <dbReference type="ChEBI" id="CHEBI:85454"/>
        <dbReference type="EC" id="2.1.1.37"/>
    </reaction>
</comment>
<name>A0A7W6G7G0_9SPHN</name>
<dbReference type="GO" id="GO:0003886">
    <property type="term" value="F:DNA (cytosine-5-)-methyltransferase activity"/>
    <property type="evidence" value="ECO:0007669"/>
    <property type="project" value="UniProtKB-EC"/>
</dbReference>
<dbReference type="EC" id="2.1.1.37" evidence="8"/>
<evidence type="ECO:0000313" key="10">
    <source>
        <dbReference type="Proteomes" id="UP000548867"/>
    </source>
</evidence>
<evidence type="ECO:0000256" key="6">
    <source>
        <dbReference type="PROSITE-ProRule" id="PRU01016"/>
    </source>
</evidence>
<dbReference type="InterPro" id="IPR050750">
    <property type="entry name" value="C5-MTase"/>
</dbReference>
<dbReference type="InterPro" id="IPR001525">
    <property type="entry name" value="C5_MeTfrase"/>
</dbReference>
<dbReference type="RefSeq" id="WP_183627725.1">
    <property type="nucleotide sequence ID" value="NZ_JACIDX010000017.1"/>
</dbReference>
<evidence type="ECO:0000256" key="2">
    <source>
        <dbReference type="ARBA" id="ARBA00022679"/>
    </source>
</evidence>
<dbReference type="Proteomes" id="UP000548867">
    <property type="component" value="Unassembled WGS sequence"/>
</dbReference>
<evidence type="ECO:0000256" key="4">
    <source>
        <dbReference type="ARBA" id="ARBA00022747"/>
    </source>
</evidence>
<dbReference type="GO" id="GO:0009307">
    <property type="term" value="P:DNA restriction-modification system"/>
    <property type="evidence" value="ECO:0007669"/>
    <property type="project" value="UniProtKB-KW"/>
</dbReference>
<keyword evidence="1 6" id="KW-0489">Methyltransferase</keyword>
<evidence type="ECO:0000256" key="1">
    <source>
        <dbReference type="ARBA" id="ARBA00022603"/>
    </source>
</evidence>